<dbReference type="PANTHER" id="PTHR34696">
    <property type="entry name" value="PHOSPHORIBOSYLFORMYLGLYCINAMIDINE SYNTHASE SUBUNIT PURS"/>
    <property type="match status" value="1"/>
</dbReference>
<comment type="subcellular location">
    <subcellularLocation>
        <location evidence="6">Cytoplasm</location>
    </subcellularLocation>
</comment>
<evidence type="ECO:0000256" key="4">
    <source>
        <dbReference type="ARBA" id="ARBA00022755"/>
    </source>
</evidence>
<dbReference type="InterPro" id="IPR036604">
    <property type="entry name" value="PurS-like_sf"/>
</dbReference>
<dbReference type="Proteomes" id="UP000196118">
    <property type="component" value="Chromosome"/>
</dbReference>
<evidence type="ECO:0000256" key="3">
    <source>
        <dbReference type="ARBA" id="ARBA00022741"/>
    </source>
</evidence>
<accession>A0A0Q1DKL1</accession>
<gene>
    <name evidence="7" type="primary">purL</name>
    <name evidence="6" type="synonym">purS</name>
    <name evidence="7" type="ORF">S100892_00591</name>
</gene>
<comment type="function">
    <text evidence="6">Part of the phosphoribosylformylglycinamidine synthase complex involved in the purines biosynthetic pathway. Catalyzes the ATP-dependent conversion of formylglycinamide ribonucleotide (FGAR) and glutamine to yield formylglycinamidine ribonucleotide (FGAM) and glutamate. The FGAM synthase complex is composed of three subunits. PurQ produces an ammonia molecule by converting glutamine to glutamate. PurL transfers the ammonia molecule to FGAR to form FGAM in an ATP-dependent manner. PurS interacts with PurQ and PurL and is thought to assist in the transfer of the ammonia molecule from PurQ to PurL.</text>
</comment>
<dbReference type="EC" id="6.3.5.3" evidence="6"/>
<comment type="subunit">
    <text evidence="6">Part of the FGAM synthase complex composed of 1 PurL, 1 PurQ and 2 PurS subunits.</text>
</comment>
<evidence type="ECO:0000256" key="5">
    <source>
        <dbReference type="ARBA" id="ARBA00022840"/>
    </source>
</evidence>
<evidence type="ECO:0000313" key="7">
    <source>
        <dbReference type="EMBL" id="ARW19186.1"/>
    </source>
</evidence>
<dbReference type="PANTHER" id="PTHR34696:SF1">
    <property type="entry name" value="PHOSPHORIBOSYLFORMYLGLYCINAMIDINE SYNTHASE SUBUNIT PURS"/>
    <property type="match status" value="1"/>
</dbReference>
<comment type="catalytic activity">
    <reaction evidence="6">
        <text>N(2)-formyl-N(1)-(5-phospho-beta-D-ribosyl)glycinamide + L-glutamine + ATP + H2O = 2-formamido-N(1)-(5-O-phospho-beta-D-ribosyl)acetamidine + L-glutamate + ADP + phosphate + H(+)</text>
        <dbReference type="Rhea" id="RHEA:17129"/>
        <dbReference type="ChEBI" id="CHEBI:15377"/>
        <dbReference type="ChEBI" id="CHEBI:15378"/>
        <dbReference type="ChEBI" id="CHEBI:29985"/>
        <dbReference type="ChEBI" id="CHEBI:30616"/>
        <dbReference type="ChEBI" id="CHEBI:43474"/>
        <dbReference type="ChEBI" id="CHEBI:58359"/>
        <dbReference type="ChEBI" id="CHEBI:147286"/>
        <dbReference type="ChEBI" id="CHEBI:147287"/>
        <dbReference type="ChEBI" id="CHEBI:456216"/>
        <dbReference type="EC" id="6.3.5.3"/>
    </reaction>
</comment>
<keyword evidence="3 6" id="KW-0547">Nucleotide-binding</keyword>
<dbReference type="GO" id="GO:0004642">
    <property type="term" value="F:phosphoribosylformylglycinamidine synthase activity"/>
    <property type="evidence" value="ECO:0007669"/>
    <property type="project" value="UniProtKB-UniRule"/>
</dbReference>
<dbReference type="Gene3D" id="3.30.1280.10">
    <property type="entry name" value="Phosphoribosylformylglycinamidine synthase subunit PurS"/>
    <property type="match status" value="1"/>
</dbReference>
<dbReference type="SUPFAM" id="SSF82697">
    <property type="entry name" value="PurS-like"/>
    <property type="match status" value="1"/>
</dbReference>
<dbReference type="EMBL" id="CP021474">
    <property type="protein sequence ID" value="ARW19186.1"/>
    <property type="molecule type" value="Genomic_DNA"/>
</dbReference>
<dbReference type="NCBIfam" id="TIGR00302">
    <property type="entry name" value="phosphoribosylformylglycinamidine synthase subunit PurS"/>
    <property type="match status" value="1"/>
</dbReference>
<dbReference type="InterPro" id="IPR003850">
    <property type="entry name" value="PurS"/>
</dbReference>
<comment type="similarity">
    <text evidence="6">Belongs to the PurS family.</text>
</comment>
<dbReference type="HAMAP" id="MF_01926">
    <property type="entry name" value="PurS"/>
    <property type="match status" value="1"/>
</dbReference>
<protein>
    <recommendedName>
        <fullName evidence="6">Phosphoribosylformylglycinamidine synthase subunit PurS</fullName>
        <shortName evidence="6">FGAM synthase</shortName>
        <ecNumber evidence="6">6.3.5.3</ecNumber>
    </recommendedName>
    <alternativeName>
        <fullName evidence="6">Formylglycinamide ribonucleotide amidotransferase subunit III</fullName>
        <shortName evidence="6">FGAR amidotransferase III</shortName>
        <shortName evidence="6">FGAR-AT III</shortName>
    </alternativeName>
    <alternativeName>
        <fullName evidence="6">Phosphoribosylformylglycinamidine synthase subunit III</fullName>
    </alternativeName>
</protein>
<dbReference type="UniPathway" id="UPA00074">
    <property type="reaction ID" value="UER00128"/>
</dbReference>
<accession>A0A8G0ZIP5</accession>
<dbReference type="GO" id="GO:0005524">
    <property type="term" value="F:ATP binding"/>
    <property type="evidence" value="ECO:0007669"/>
    <property type="project" value="UniProtKB-UniRule"/>
</dbReference>
<sequence length="84" mass="9929">MYNAKIYVTYKESILDPQGEAIKTALHRLNYENVKAVTVGKYFEIKIEDHGQNIEEQVRKMSDELLANINMETYRFEISRIEED</sequence>
<reference evidence="7 8" key="1">
    <citation type="submission" date="2017-05" db="EMBL/GenBank/DDBJ databases">
        <title>Genome sequence of Pediococcus pentosaceus strain SRCM100892.</title>
        <authorList>
            <person name="Cho S.H."/>
        </authorList>
    </citation>
    <scope>NUCLEOTIDE SEQUENCE [LARGE SCALE GENOMIC DNA]</scope>
    <source>
        <strain evidence="7 8">SRCM100892</strain>
    </source>
</reference>
<keyword evidence="5 6" id="KW-0067">ATP-binding</keyword>
<comment type="pathway">
    <text evidence="6">Purine metabolism; IMP biosynthesis via de novo pathway; 5-amino-1-(5-phospho-D-ribosyl)imidazole from N(2)-formyl-N(1)-(5-phospho-D-ribosyl)glycinamide: step 1/2.</text>
</comment>
<evidence type="ECO:0000256" key="6">
    <source>
        <dbReference type="HAMAP-Rule" id="MF_01926"/>
    </source>
</evidence>
<dbReference type="AlphaFoldDB" id="A0A0Q1DKL1"/>
<evidence type="ECO:0000256" key="1">
    <source>
        <dbReference type="ARBA" id="ARBA00022490"/>
    </source>
</evidence>
<evidence type="ECO:0000256" key="2">
    <source>
        <dbReference type="ARBA" id="ARBA00022598"/>
    </source>
</evidence>
<keyword evidence="2 6" id="KW-0436">Ligase</keyword>
<dbReference type="GO" id="GO:0005737">
    <property type="term" value="C:cytoplasm"/>
    <property type="evidence" value="ECO:0007669"/>
    <property type="project" value="UniProtKB-SubCell"/>
</dbReference>
<dbReference type="GO" id="GO:0006189">
    <property type="term" value="P:'de novo' IMP biosynthetic process"/>
    <property type="evidence" value="ECO:0007669"/>
    <property type="project" value="UniProtKB-UniRule"/>
</dbReference>
<evidence type="ECO:0000313" key="8">
    <source>
        <dbReference type="Proteomes" id="UP000196118"/>
    </source>
</evidence>
<organism evidence="7 8">
    <name type="scientific">Pediococcus pentosaceus</name>
    <dbReference type="NCBI Taxonomy" id="1255"/>
    <lineage>
        <taxon>Bacteria</taxon>
        <taxon>Bacillati</taxon>
        <taxon>Bacillota</taxon>
        <taxon>Bacilli</taxon>
        <taxon>Lactobacillales</taxon>
        <taxon>Lactobacillaceae</taxon>
        <taxon>Pediococcus</taxon>
    </lineage>
</organism>
<keyword evidence="4 6" id="KW-0658">Purine biosynthesis</keyword>
<dbReference type="RefSeq" id="WP_002833288.1">
    <property type="nucleotide sequence ID" value="NZ_BJZY01000003.1"/>
</dbReference>
<keyword evidence="1 6" id="KW-0963">Cytoplasm</keyword>
<dbReference type="Pfam" id="PF02700">
    <property type="entry name" value="PurS"/>
    <property type="match status" value="1"/>
</dbReference>
<name>A0A0Q1DKL1_PEDPE</name>
<dbReference type="NCBIfam" id="NF004630">
    <property type="entry name" value="PRK05974.1"/>
    <property type="match status" value="1"/>
</dbReference>
<proteinExistence type="inferred from homology"/>